<name>A0A429VCF5_9SPHN</name>
<dbReference type="PROSITE" id="PS50164">
    <property type="entry name" value="GIY_YIG"/>
    <property type="match status" value="1"/>
</dbReference>
<proteinExistence type="predicted"/>
<keyword evidence="3" id="KW-1185">Reference proteome</keyword>
<evidence type="ECO:0000313" key="3">
    <source>
        <dbReference type="Proteomes" id="UP000274661"/>
    </source>
</evidence>
<accession>A0A429VCF5</accession>
<reference evidence="2 3" key="1">
    <citation type="submission" date="2018-12" db="EMBL/GenBank/DDBJ databases">
        <title>Sphingomonas sp. HMF7854 Genome sequencing and assembly.</title>
        <authorList>
            <person name="Cha I."/>
            <person name="Kang H."/>
            <person name="Kim H."/>
            <person name="Kang J."/>
            <person name="Joh K."/>
        </authorList>
    </citation>
    <scope>NUCLEOTIDE SEQUENCE [LARGE SCALE GENOMIC DNA]</scope>
    <source>
        <strain evidence="2 3">HMF7854</strain>
    </source>
</reference>
<dbReference type="EMBL" id="RWJF01000001">
    <property type="protein sequence ID" value="RST31581.1"/>
    <property type="molecule type" value="Genomic_DNA"/>
</dbReference>
<dbReference type="Proteomes" id="UP000274661">
    <property type="component" value="Unassembled WGS sequence"/>
</dbReference>
<organism evidence="2 3">
    <name type="scientific">Sphingomonas ginkgonis</name>
    <dbReference type="NCBI Taxonomy" id="2315330"/>
    <lineage>
        <taxon>Bacteria</taxon>
        <taxon>Pseudomonadati</taxon>
        <taxon>Pseudomonadota</taxon>
        <taxon>Alphaproteobacteria</taxon>
        <taxon>Sphingomonadales</taxon>
        <taxon>Sphingomonadaceae</taxon>
        <taxon>Sphingomonas</taxon>
    </lineage>
</organism>
<dbReference type="SUPFAM" id="SSF82771">
    <property type="entry name" value="GIY-YIG endonuclease"/>
    <property type="match status" value="1"/>
</dbReference>
<evidence type="ECO:0000259" key="1">
    <source>
        <dbReference type="PROSITE" id="PS50164"/>
    </source>
</evidence>
<dbReference type="InterPro" id="IPR000305">
    <property type="entry name" value="GIY-YIG_endonuc"/>
</dbReference>
<feature type="domain" description="GIY-YIG" evidence="1">
    <location>
        <begin position="1"/>
        <end position="70"/>
    </location>
</feature>
<dbReference type="InterPro" id="IPR035901">
    <property type="entry name" value="GIY-YIG_endonuc_sf"/>
</dbReference>
<gene>
    <name evidence="2" type="ORF">HMF7854_12605</name>
</gene>
<dbReference type="Gene3D" id="3.40.1440.10">
    <property type="entry name" value="GIY-YIG endonuclease"/>
    <property type="match status" value="1"/>
</dbReference>
<dbReference type="AlphaFoldDB" id="A0A429VCF5"/>
<comment type="caution">
    <text evidence="2">The sequence shown here is derived from an EMBL/GenBank/DDBJ whole genome shotgun (WGS) entry which is preliminary data.</text>
</comment>
<protein>
    <submittedName>
        <fullName evidence="2">GIY-YIG nuclease family protein</fullName>
    </submittedName>
</protein>
<sequence>MMADRYRGTLGVGVTARLASRILQHRTGAGSGFCRGCGLRRLVWAGRGDSSECIAHEKRLTMWRREWRIALNEQADPDWAGLFDGLA</sequence>
<dbReference type="OrthoDB" id="287318at2"/>
<evidence type="ECO:0000313" key="2">
    <source>
        <dbReference type="EMBL" id="RST31581.1"/>
    </source>
</evidence>